<sequence>MVSQEYSGFGQLTDEVTLAAAAGGKTRAQQIIFNRYKNAVVRTLVGLCHDRELARDLAQDVFLQAFTKLHQLRNHQALGAWLKQLTIRTALSYFRAQPPTAEPIEEEFVDSNDWSAQADWLIQLRDIETLIAQLNDNERLAVWLYLGEGYNHEEIAELLNEQASTVRKRYQRALAKLNTFLTKEVPHDHQA</sequence>
<evidence type="ECO:0000313" key="8">
    <source>
        <dbReference type="EMBL" id="RUO60921.1"/>
    </source>
</evidence>
<evidence type="ECO:0000256" key="3">
    <source>
        <dbReference type="ARBA" id="ARBA00023082"/>
    </source>
</evidence>
<dbReference type="Gene3D" id="1.10.10.10">
    <property type="entry name" value="Winged helix-like DNA-binding domain superfamily/Winged helix DNA-binding domain"/>
    <property type="match status" value="1"/>
</dbReference>
<dbReference type="NCBIfam" id="TIGR02937">
    <property type="entry name" value="sigma70-ECF"/>
    <property type="match status" value="1"/>
</dbReference>
<dbReference type="PANTHER" id="PTHR43133:SF8">
    <property type="entry name" value="RNA POLYMERASE SIGMA FACTOR HI_1459-RELATED"/>
    <property type="match status" value="1"/>
</dbReference>
<keyword evidence="9" id="KW-1185">Reference proteome</keyword>
<evidence type="ECO:0008006" key="10">
    <source>
        <dbReference type="Google" id="ProtNLM"/>
    </source>
</evidence>
<evidence type="ECO:0000259" key="7">
    <source>
        <dbReference type="Pfam" id="PF08281"/>
    </source>
</evidence>
<accession>A0A432YIX1</accession>
<dbReference type="InterPro" id="IPR039425">
    <property type="entry name" value="RNA_pol_sigma-70-like"/>
</dbReference>
<comment type="similarity">
    <text evidence="1">Belongs to the sigma-70 factor family. ECF subfamily.</text>
</comment>
<evidence type="ECO:0000256" key="2">
    <source>
        <dbReference type="ARBA" id="ARBA00023015"/>
    </source>
</evidence>
<reference evidence="9" key="1">
    <citation type="journal article" date="2018" name="Front. Microbiol.">
        <title>Genome-Based Analysis Reveals the Taxonomy and Diversity of the Family Idiomarinaceae.</title>
        <authorList>
            <person name="Liu Y."/>
            <person name="Lai Q."/>
            <person name="Shao Z."/>
        </authorList>
    </citation>
    <scope>NUCLEOTIDE SEQUENCE [LARGE SCALE GENOMIC DNA]</scope>
    <source>
        <strain evidence="9">PIM1</strain>
    </source>
</reference>
<dbReference type="SUPFAM" id="SSF88946">
    <property type="entry name" value="Sigma2 domain of RNA polymerase sigma factors"/>
    <property type="match status" value="1"/>
</dbReference>
<comment type="caution">
    <text evidence="8">The sequence shown here is derived from an EMBL/GenBank/DDBJ whole genome shotgun (WGS) entry which is preliminary data.</text>
</comment>
<evidence type="ECO:0000256" key="1">
    <source>
        <dbReference type="ARBA" id="ARBA00010641"/>
    </source>
</evidence>
<evidence type="ECO:0000256" key="5">
    <source>
        <dbReference type="ARBA" id="ARBA00023163"/>
    </source>
</evidence>
<dbReference type="InterPro" id="IPR013324">
    <property type="entry name" value="RNA_pol_sigma_r3/r4-like"/>
</dbReference>
<dbReference type="InterPro" id="IPR036388">
    <property type="entry name" value="WH-like_DNA-bd_sf"/>
</dbReference>
<dbReference type="InterPro" id="IPR013325">
    <property type="entry name" value="RNA_pol_sigma_r2"/>
</dbReference>
<dbReference type="Proteomes" id="UP000288127">
    <property type="component" value="Unassembled WGS sequence"/>
</dbReference>
<keyword evidence="3" id="KW-0731">Sigma factor</keyword>
<dbReference type="EMBL" id="PIPZ01000001">
    <property type="protein sequence ID" value="RUO60921.1"/>
    <property type="molecule type" value="Genomic_DNA"/>
</dbReference>
<dbReference type="GO" id="GO:0006352">
    <property type="term" value="P:DNA-templated transcription initiation"/>
    <property type="evidence" value="ECO:0007669"/>
    <property type="project" value="InterPro"/>
</dbReference>
<feature type="domain" description="RNA polymerase sigma-70 region 2" evidence="6">
    <location>
        <begin position="33"/>
        <end position="97"/>
    </location>
</feature>
<dbReference type="Pfam" id="PF08281">
    <property type="entry name" value="Sigma70_r4_2"/>
    <property type="match status" value="1"/>
</dbReference>
<evidence type="ECO:0000259" key="6">
    <source>
        <dbReference type="Pfam" id="PF04542"/>
    </source>
</evidence>
<proteinExistence type="inferred from homology"/>
<keyword evidence="2" id="KW-0805">Transcription regulation</keyword>
<dbReference type="PANTHER" id="PTHR43133">
    <property type="entry name" value="RNA POLYMERASE ECF-TYPE SIGMA FACTO"/>
    <property type="match status" value="1"/>
</dbReference>
<dbReference type="GO" id="GO:0003677">
    <property type="term" value="F:DNA binding"/>
    <property type="evidence" value="ECO:0007669"/>
    <property type="project" value="UniProtKB-KW"/>
</dbReference>
<organism evidence="8 9">
    <name type="scientific">Pseudidiomarina marina</name>
    <dbReference type="NCBI Taxonomy" id="502366"/>
    <lineage>
        <taxon>Bacteria</taxon>
        <taxon>Pseudomonadati</taxon>
        <taxon>Pseudomonadota</taxon>
        <taxon>Gammaproteobacteria</taxon>
        <taxon>Alteromonadales</taxon>
        <taxon>Idiomarinaceae</taxon>
        <taxon>Pseudidiomarina</taxon>
    </lineage>
</organism>
<name>A0A432YIX1_9GAMM</name>
<gene>
    <name evidence="8" type="ORF">CWI76_01170</name>
</gene>
<keyword evidence="5" id="KW-0804">Transcription</keyword>
<dbReference type="InterPro" id="IPR014284">
    <property type="entry name" value="RNA_pol_sigma-70_dom"/>
</dbReference>
<dbReference type="CDD" id="cd06171">
    <property type="entry name" value="Sigma70_r4"/>
    <property type="match status" value="1"/>
</dbReference>
<dbReference type="AlphaFoldDB" id="A0A432YIX1"/>
<keyword evidence="4" id="KW-0238">DNA-binding</keyword>
<dbReference type="Gene3D" id="1.10.1740.10">
    <property type="match status" value="1"/>
</dbReference>
<evidence type="ECO:0000313" key="9">
    <source>
        <dbReference type="Proteomes" id="UP000288127"/>
    </source>
</evidence>
<feature type="domain" description="RNA polymerase sigma factor 70 region 4 type 2" evidence="7">
    <location>
        <begin position="125"/>
        <end position="177"/>
    </location>
</feature>
<dbReference type="SUPFAM" id="SSF88659">
    <property type="entry name" value="Sigma3 and sigma4 domains of RNA polymerase sigma factors"/>
    <property type="match status" value="1"/>
</dbReference>
<protein>
    <recommendedName>
        <fullName evidence="10">RNA polymerase subunit sigma-24</fullName>
    </recommendedName>
</protein>
<evidence type="ECO:0000256" key="4">
    <source>
        <dbReference type="ARBA" id="ARBA00023125"/>
    </source>
</evidence>
<dbReference type="GO" id="GO:0016987">
    <property type="term" value="F:sigma factor activity"/>
    <property type="evidence" value="ECO:0007669"/>
    <property type="project" value="UniProtKB-KW"/>
</dbReference>
<dbReference type="InterPro" id="IPR007627">
    <property type="entry name" value="RNA_pol_sigma70_r2"/>
</dbReference>
<dbReference type="Pfam" id="PF04542">
    <property type="entry name" value="Sigma70_r2"/>
    <property type="match status" value="1"/>
</dbReference>
<dbReference type="InterPro" id="IPR013249">
    <property type="entry name" value="RNA_pol_sigma70_r4_t2"/>
</dbReference>